<feature type="region of interest" description="Disordered" evidence="1">
    <location>
        <begin position="372"/>
        <end position="422"/>
    </location>
</feature>
<dbReference type="Proteomes" id="UP001358586">
    <property type="component" value="Chromosome 3"/>
</dbReference>
<reference evidence="2 3" key="1">
    <citation type="submission" date="2023-03" db="EMBL/GenBank/DDBJ databases">
        <title>WGS of Gossypium arboreum.</title>
        <authorList>
            <person name="Yu D."/>
        </authorList>
    </citation>
    <scope>NUCLEOTIDE SEQUENCE [LARGE SCALE GENOMIC DNA]</scope>
    <source>
        <tissue evidence="2">Leaf</tissue>
    </source>
</reference>
<comment type="caution">
    <text evidence="2">The sequence shown here is derived from an EMBL/GenBank/DDBJ whole genome shotgun (WGS) entry which is preliminary data.</text>
</comment>
<feature type="compositionally biased region" description="Basic and acidic residues" evidence="1">
    <location>
        <begin position="388"/>
        <end position="397"/>
    </location>
</feature>
<dbReference type="EMBL" id="JARKNE010000003">
    <property type="protein sequence ID" value="KAK5838091.1"/>
    <property type="molecule type" value="Genomic_DNA"/>
</dbReference>
<keyword evidence="3" id="KW-1185">Reference proteome</keyword>
<evidence type="ECO:0008006" key="4">
    <source>
        <dbReference type="Google" id="ProtNLM"/>
    </source>
</evidence>
<gene>
    <name evidence="2" type="ORF">PVK06_006818</name>
</gene>
<protein>
    <recommendedName>
        <fullName evidence="4">DUF4283 domain-containing protein</fullName>
    </recommendedName>
</protein>
<name>A0ABR0QFK7_GOSAR</name>
<organism evidence="2 3">
    <name type="scientific">Gossypium arboreum</name>
    <name type="common">Tree cotton</name>
    <name type="synonym">Gossypium nanking</name>
    <dbReference type="NCBI Taxonomy" id="29729"/>
    <lineage>
        <taxon>Eukaryota</taxon>
        <taxon>Viridiplantae</taxon>
        <taxon>Streptophyta</taxon>
        <taxon>Embryophyta</taxon>
        <taxon>Tracheophyta</taxon>
        <taxon>Spermatophyta</taxon>
        <taxon>Magnoliopsida</taxon>
        <taxon>eudicotyledons</taxon>
        <taxon>Gunneridae</taxon>
        <taxon>Pentapetalae</taxon>
        <taxon>rosids</taxon>
        <taxon>malvids</taxon>
        <taxon>Malvales</taxon>
        <taxon>Malvaceae</taxon>
        <taxon>Malvoideae</taxon>
        <taxon>Gossypium</taxon>
    </lineage>
</organism>
<evidence type="ECO:0000313" key="3">
    <source>
        <dbReference type="Proteomes" id="UP001358586"/>
    </source>
</evidence>
<evidence type="ECO:0000256" key="1">
    <source>
        <dbReference type="SAM" id="MobiDB-lite"/>
    </source>
</evidence>
<dbReference type="PANTHER" id="PTHR34427:SF5">
    <property type="entry name" value="DUF4283 DOMAIN-CONTAINING PROTEIN"/>
    <property type="match status" value="1"/>
</dbReference>
<evidence type="ECO:0000313" key="2">
    <source>
        <dbReference type="EMBL" id="KAK5838091.1"/>
    </source>
</evidence>
<proteinExistence type="predicted"/>
<accession>A0ABR0QFK7</accession>
<dbReference type="PANTHER" id="PTHR34427">
    <property type="entry name" value="DUF4283 DOMAIN PROTEIN"/>
    <property type="match status" value="1"/>
</dbReference>
<sequence length="422" mass="48096">MRLNGFFLLGKRIRVKMASYNSKRKSWRIGSDQKVKEQSAETDGELKGEEMIVNNERRDMKTDIRKIQGHVEVELLWNLQKCLVCESILVCDSKSLNDHLAKIGLGKIIVRRIQGKNFSVEIPDKELVELLRQTEWSYLKDFFINIEPWSEKVKLKERVSWIGVSGVPLHCWNYETCKKVAGLWGKLVSIGENLTKVHNFEKIELLISISQTNMIDEVVSLEVGDIIFPIRVRERGLLELKEDSFNSKYSWKKKKEVSISKASSVVNSRPKIQSEGIDSDKTGALMVVNLENGKKSNECQNMMEVDNEEVDSEQVSKEINMGGAAEKDIVLEKALKDVRDMGLVIVEGAFGVSNDGGIKNGSHIDCRNSKNFIPDDLIGPEEGNNRSQENEKNRDGMLEENLDLEEELNRMISSKKEEEKFE</sequence>